<dbReference type="PANTHER" id="PTHR11106:SF72">
    <property type="entry name" value="GANGLIOSIDE-INDUCED DIFFERENTIATION-ASSOCIATED PROTEIN 2"/>
    <property type="match status" value="1"/>
</dbReference>
<dbReference type="Gene3D" id="3.40.220.10">
    <property type="entry name" value="Leucine Aminopeptidase, subunit E, domain 1"/>
    <property type="match status" value="2"/>
</dbReference>
<accession>M7ZRJ6</accession>
<dbReference type="InterPro" id="IPR001251">
    <property type="entry name" value="CRAL-TRIO_dom"/>
</dbReference>
<dbReference type="eggNOG" id="KOG2633">
    <property type="taxonomic scope" value="Eukaryota"/>
</dbReference>
<name>M7ZRJ6_TRIUA</name>
<evidence type="ECO:0000256" key="1">
    <source>
        <dbReference type="SAM" id="MobiDB-lite"/>
    </source>
</evidence>
<gene>
    <name evidence="2" type="ORF">TRIUR3_28944</name>
</gene>
<dbReference type="STRING" id="4572.M7ZRJ6"/>
<dbReference type="SUPFAM" id="SSF52949">
    <property type="entry name" value="Macro domain-like"/>
    <property type="match status" value="2"/>
</dbReference>
<organism evidence="2">
    <name type="scientific">Triticum urartu</name>
    <name type="common">Red wild einkorn</name>
    <name type="synonym">Crithodium urartu</name>
    <dbReference type="NCBI Taxonomy" id="4572"/>
    <lineage>
        <taxon>Eukaryota</taxon>
        <taxon>Viridiplantae</taxon>
        <taxon>Streptophyta</taxon>
        <taxon>Embryophyta</taxon>
        <taxon>Tracheophyta</taxon>
        <taxon>Spermatophyta</taxon>
        <taxon>Magnoliopsida</taxon>
        <taxon>Liliopsida</taxon>
        <taxon>Poales</taxon>
        <taxon>Poaceae</taxon>
        <taxon>BOP clade</taxon>
        <taxon>Pooideae</taxon>
        <taxon>Triticodae</taxon>
        <taxon>Triticeae</taxon>
        <taxon>Triticinae</taxon>
        <taxon>Triticum</taxon>
    </lineage>
</organism>
<dbReference type="Pfam" id="PF01661">
    <property type="entry name" value="Macro"/>
    <property type="match status" value="2"/>
</dbReference>
<dbReference type="InterPro" id="IPR002589">
    <property type="entry name" value="Macro_dom"/>
</dbReference>
<dbReference type="InterPro" id="IPR043472">
    <property type="entry name" value="Macro_dom-like"/>
</dbReference>
<proteinExistence type="predicted"/>
<sequence>MEVDAVVNSTNESLDEAHSSPGLHAAAGSGLAEECATLGGCRTGMAKMTNAYDLPASFWFHDKTCGLLVLMIKSKKLILIYQSYDSRAWCASGLGSGGSRCVTAGESEAASSSWRYRRAQPNGTGLAAQPLRWSLIPTTSGSDSEVNAARRHDHGCIEERRARRVREKLRHALRRLSHAMEDNSAEGTAFRSPILAKRQAWMARALALEQTRVVYALAGLPPKEEEAGDASDSPDGERIRLAILRLRPLLPRRNDKPGRRVPSHWSKPGWSVPLRDCPPKRRRPVTHLTAPTVSGSGSPYCVFDRCFLDEDGKGKGGCGKVIHTVGPKYAVKYHTAAENALSHCYRSCLELLIENGLESIAMGCIYTEAKNYPREPAAHVAIRTVRRFLEKQKGKIAGLIFCITSSSDTEIYKRLLPLYFPRDKQEEETAVSKLPADVGDENGETVIDERKIRIRPLPAGAADRTVATAPLDLPLESGLASSGSTFKLDSYLDPSFMSLIKDPDLRRKEQWEKSSQAQKGFNYARLLGYGDIGFPPLSAAEEYSLHSRYLAKANSLNLSEIAEMKIIYRGGVDSEGRPVMVVVGAHFLLRCLDLERFVLHVVKEFEPLIQKPYTIVYLHSAASLQPLVQLFRYVPREQLTIPDFVFQVPIGGDFHFCSIFLFGSFLCDLANIKLSK</sequence>
<protein>
    <submittedName>
        <fullName evidence="2">Uncharacterized protein</fullName>
    </submittedName>
</protein>
<dbReference type="Gene3D" id="3.40.525.10">
    <property type="entry name" value="CRAL-TRIO lipid binding domain"/>
    <property type="match status" value="1"/>
</dbReference>
<dbReference type="Pfam" id="PF13716">
    <property type="entry name" value="CRAL_TRIO_2"/>
    <property type="match status" value="1"/>
</dbReference>
<dbReference type="PANTHER" id="PTHR11106">
    <property type="entry name" value="GANGLIOSIDE INDUCED DIFFERENTIATION ASSOCIATED PROTEIN 2-RELATED"/>
    <property type="match status" value="1"/>
</dbReference>
<reference evidence="2" key="1">
    <citation type="journal article" date="2013" name="Nature">
        <title>Draft genome of the wheat A-genome progenitor Triticum urartu.</title>
        <authorList>
            <person name="Ling H.Q."/>
            <person name="Zhao S."/>
            <person name="Liu D."/>
            <person name="Wang J."/>
            <person name="Sun H."/>
            <person name="Zhang C."/>
            <person name="Fan H."/>
            <person name="Li D."/>
            <person name="Dong L."/>
            <person name="Tao Y."/>
            <person name="Gao C."/>
            <person name="Wu H."/>
            <person name="Li Y."/>
            <person name="Cui Y."/>
            <person name="Guo X."/>
            <person name="Zheng S."/>
            <person name="Wang B."/>
            <person name="Yu K."/>
            <person name="Liang Q."/>
            <person name="Yang W."/>
            <person name="Lou X."/>
            <person name="Chen J."/>
            <person name="Feng M."/>
            <person name="Jian J."/>
            <person name="Zhang X."/>
            <person name="Luo G."/>
            <person name="Jiang Y."/>
            <person name="Liu J."/>
            <person name="Wang Z."/>
            <person name="Sha Y."/>
            <person name="Zhang B."/>
            <person name="Wu H."/>
            <person name="Tang D."/>
            <person name="Shen Q."/>
            <person name="Xue P."/>
            <person name="Zou S."/>
            <person name="Wang X."/>
            <person name="Liu X."/>
            <person name="Wang F."/>
            <person name="Yang Y."/>
            <person name="An X."/>
            <person name="Dong Z."/>
            <person name="Zhang K."/>
            <person name="Zhang X."/>
            <person name="Luo M.C."/>
            <person name="Dvorak J."/>
            <person name="Tong Y."/>
            <person name="Wang J."/>
            <person name="Yang H."/>
            <person name="Li Z."/>
            <person name="Wang D."/>
            <person name="Zhang A."/>
            <person name="Wang J."/>
        </authorList>
    </citation>
    <scope>NUCLEOTIDE SEQUENCE</scope>
</reference>
<dbReference type="PROSITE" id="PS51154">
    <property type="entry name" value="MACRO"/>
    <property type="match status" value="1"/>
</dbReference>
<dbReference type="EMBL" id="KD084796">
    <property type="protein sequence ID" value="EMS62251.1"/>
    <property type="molecule type" value="Genomic_DNA"/>
</dbReference>
<dbReference type="AlphaFoldDB" id="M7ZRJ6"/>
<dbReference type="InterPro" id="IPR036865">
    <property type="entry name" value="CRAL-TRIO_dom_sf"/>
</dbReference>
<evidence type="ECO:0000313" key="2">
    <source>
        <dbReference type="EMBL" id="EMS62251.1"/>
    </source>
</evidence>
<dbReference type="SUPFAM" id="SSF52087">
    <property type="entry name" value="CRAL/TRIO domain"/>
    <property type="match status" value="1"/>
</dbReference>
<feature type="region of interest" description="Disordered" evidence="1">
    <location>
        <begin position="1"/>
        <end position="22"/>
    </location>
</feature>
<dbReference type="CDD" id="cd00170">
    <property type="entry name" value="SEC14"/>
    <property type="match status" value="1"/>
</dbReference>